<sequence>MFTSFRSKLDRTVFDAVTFPSCSSVVSLIIKDRRNGL</sequence>
<name>A0A0V0RAN5_9BILA</name>
<comment type="caution">
    <text evidence="1">The sequence shown here is derived from an EMBL/GenBank/DDBJ whole genome shotgun (WGS) entry which is preliminary data.</text>
</comment>
<accession>A0A0V0RAN5</accession>
<proteinExistence type="predicted"/>
<dbReference type="Proteomes" id="UP000054630">
    <property type="component" value="Unassembled WGS sequence"/>
</dbReference>
<dbReference type="EMBL" id="JYDL01001931">
    <property type="protein sequence ID" value="KRX11553.1"/>
    <property type="molecule type" value="Genomic_DNA"/>
</dbReference>
<evidence type="ECO:0000313" key="1">
    <source>
        <dbReference type="EMBL" id="KRX11553.1"/>
    </source>
</evidence>
<gene>
    <name evidence="1" type="ORF">T07_8951</name>
</gene>
<dbReference type="AlphaFoldDB" id="A0A0V0RAN5"/>
<evidence type="ECO:0000313" key="2">
    <source>
        <dbReference type="Proteomes" id="UP000054630"/>
    </source>
</evidence>
<reference evidence="1 2" key="1">
    <citation type="submission" date="2015-01" db="EMBL/GenBank/DDBJ databases">
        <title>Evolution of Trichinella species and genotypes.</title>
        <authorList>
            <person name="Korhonen P.K."/>
            <person name="Edoardo P."/>
            <person name="Giuseppe L.R."/>
            <person name="Gasser R.B."/>
        </authorList>
    </citation>
    <scope>NUCLEOTIDE SEQUENCE [LARGE SCALE GENOMIC DNA]</scope>
    <source>
        <strain evidence="1">ISS37</strain>
    </source>
</reference>
<organism evidence="1 2">
    <name type="scientific">Trichinella nelsoni</name>
    <dbReference type="NCBI Taxonomy" id="6336"/>
    <lineage>
        <taxon>Eukaryota</taxon>
        <taxon>Metazoa</taxon>
        <taxon>Ecdysozoa</taxon>
        <taxon>Nematoda</taxon>
        <taxon>Enoplea</taxon>
        <taxon>Dorylaimia</taxon>
        <taxon>Trichinellida</taxon>
        <taxon>Trichinellidae</taxon>
        <taxon>Trichinella</taxon>
    </lineage>
</organism>
<protein>
    <submittedName>
        <fullName evidence="1">Uncharacterized protein</fullName>
    </submittedName>
</protein>
<keyword evidence="2" id="KW-1185">Reference proteome</keyword>